<dbReference type="InterPro" id="IPR043128">
    <property type="entry name" value="Rev_trsase/Diguanyl_cyclase"/>
</dbReference>
<organism evidence="5 6">
    <name type="scientific">Marinobacterium zhoushanense</name>
    <dbReference type="NCBI Taxonomy" id="1679163"/>
    <lineage>
        <taxon>Bacteria</taxon>
        <taxon>Pseudomonadati</taxon>
        <taxon>Pseudomonadota</taxon>
        <taxon>Gammaproteobacteria</taxon>
        <taxon>Oceanospirillales</taxon>
        <taxon>Oceanospirillaceae</taxon>
        <taxon>Marinobacterium</taxon>
    </lineage>
</organism>
<proteinExistence type="predicted"/>
<accession>A0ABQ1KJZ5</accession>
<evidence type="ECO:0000313" key="6">
    <source>
        <dbReference type="Proteomes" id="UP000629025"/>
    </source>
</evidence>
<dbReference type="InterPro" id="IPR050469">
    <property type="entry name" value="Diguanylate_Cyclase"/>
</dbReference>
<dbReference type="PANTHER" id="PTHR45138">
    <property type="entry name" value="REGULATORY COMPONENTS OF SENSORY TRANSDUCTION SYSTEM"/>
    <property type="match status" value="1"/>
</dbReference>
<evidence type="ECO:0000256" key="1">
    <source>
        <dbReference type="ARBA" id="ARBA00012528"/>
    </source>
</evidence>
<evidence type="ECO:0000256" key="3">
    <source>
        <dbReference type="SAM" id="Phobius"/>
    </source>
</evidence>
<keyword evidence="6" id="KW-1185">Reference proteome</keyword>
<sequence>MQTNGSIHTAVRIYRGALELLFALLPSIAILYLHLFAAEAPPFKSFLIHEAAILLSIVISTFVAYITWRCYLVSGEPFLRWLTLGFLGFSLVYLPHGLLTRLADHNMALFLLYGPAARLVLMACLLIALVLRGHSNDSEAQRARSGFWIKGILLFLLIDLLVAALALSPYSTMSWPRILLESAALTLMLTAILSLLIRRSNSPLLRIYLIAVTTFAQSSLAFLILAKAWDHQWWLAHTIFAAGFFLLSYGVVHAYLASGSFISVYSLEEIFTQLRQEKARAEDALSRLKQANLDLRVIATTDALTGLSNRRHFSEQAERLIERALFEHAPLALLMLDLDHFKRINDTFGHPAGDRVLRRFAEILQREVRPGDLCGRFGGEEFLVLLPDANAAESLSVAERLRQSVASEIMDLGEQETRITVSIGIAHLGSSADNLHSLLRRADRRLYAAKEAGRNRVHNRDSLLDHDSLETE</sequence>
<feature type="transmembrane region" description="Helical" evidence="3">
    <location>
        <begin position="20"/>
        <end position="40"/>
    </location>
</feature>
<keyword evidence="3" id="KW-1133">Transmembrane helix</keyword>
<dbReference type="CDD" id="cd01949">
    <property type="entry name" value="GGDEF"/>
    <property type="match status" value="1"/>
</dbReference>
<feature type="transmembrane region" description="Helical" evidence="3">
    <location>
        <begin position="78"/>
        <end position="96"/>
    </location>
</feature>
<evidence type="ECO:0000259" key="4">
    <source>
        <dbReference type="PROSITE" id="PS50887"/>
    </source>
</evidence>
<name>A0ABQ1KJZ5_9GAMM</name>
<feature type="transmembrane region" description="Helical" evidence="3">
    <location>
        <begin position="46"/>
        <end position="66"/>
    </location>
</feature>
<dbReference type="Proteomes" id="UP000629025">
    <property type="component" value="Unassembled WGS sequence"/>
</dbReference>
<dbReference type="NCBIfam" id="TIGR00254">
    <property type="entry name" value="GGDEF"/>
    <property type="match status" value="1"/>
</dbReference>
<dbReference type="SMART" id="SM00267">
    <property type="entry name" value="GGDEF"/>
    <property type="match status" value="1"/>
</dbReference>
<feature type="transmembrane region" description="Helical" evidence="3">
    <location>
        <begin position="178"/>
        <end position="197"/>
    </location>
</feature>
<dbReference type="PANTHER" id="PTHR45138:SF9">
    <property type="entry name" value="DIGUANYLATE CYCLASE DGCM-RELATED"/>
    <property type="match status" value="1"/>
</dbReference>
<feature type="domain" description="GGDEF" evidence="4">
    <location>
        <begin position="329"/>
        <end position="462"/>
    </location>
</feature>
<dbReference type="Gene3D" id="3.30.70.270">
    <property type="match status" value="1"/>
</dbReference>
<feature type="transmembrane region" description="Helical" evidence="3">
    <location>
        <begin position="152"/>
        <end position="172"/>
    </location>
</feature>
<dbReference type="InterPro" id="IPR029787">
    <property type="entry name" value="Nucleotide_cyclase"/>
</dbReference>
<dbReference type="Pfam" id="PF00990">
    <property type="entry name" value="GGDEF"/>
    <property type="match status" value="1"/>
</dbReference>
<dbReference type="EMBL" id="BMIJ01000005">
    <property type="protein sequence ID" value="GGB99515.1"/>
    <property type="molecule type" value="Genomic_DNA"/>
</dbReference>
<dbReference type="EC" id="2.7.7.65" evidence="1"/>
<dbReference type="PROSITE" id="PS50887">
    <property type="entry name" value="GGDEF"/>
    <property type="match status" value="1"/>
</dbReference>
<reference evidence="6" key="1">
    <citation type="journal article" date="2019" name="Int. J. Syst. Evol. Microbiol.">
        <title>The Global Catalogue of Microorganisms (GCM) 10K type strain sequencing project: providing services to taxonomists for standard genome sequencing and annotation.</title>
        <authorList>
            <consortium name="The Broad Institute Genomics Platform"/>
            <consortium name="The Broad Institute Genome Sequencing Center for Infectious Disease"/>
            <person name="Wu L."/>
            <person name="Ma J."/>
        </authorList>
    </citation>
    <scope>NUCLEOTIDE SEQUENCE [LARGE SCALE GENOMIC DNA]</scope>
    <source>
        <strain evidence="6">CGMCC 1.15341</strain>
    </source>
</reference>
<gene>
    <name evidence="5" type="ORF">GCM10011352_27130</name>
</gene>
<comment type="catalytic activity">
    <reaction evidence="2">
        <text>2 GTP = 3',3'-c-di-GMP + 2 diphosphate</text>
        <dbReference type="Rhea" id="RHEA:24898"/>
        <dbReference type="ChEBI" id="CHEBI:33019"/>
        <dbReference type="ChEBI" id="CHEBI:37565"/>
        <dbReference type="ChEBI" id="CHEBI:58805"/>
        <dbReference type="EC" id="2.7.7.65"/>
    </reaction>
</comment>
<feature type="transmembrane region" description="Helical" evidence="3">
    <location>
        <begin position="108"/>
        <end position="131"/>
    </location>
</feature>
<feature type="transmembrane region" description="Helical" evidence="3">
    <location>
        <begin position="232"/>
        <end position="256"/>
    </location>
</feature>
<dbReference type="RefSeq" id="WP_188749206.1">
    <property type="nucleotide sequence ID" value="NZ_BMIJ01000005.1"/>
</dbReference>
<keyword evidence="3" id="KW-0472">Membrane</keyword>
<comment type="caution">
    <text evidence="5">The sequence shown here is derived from an EMBL/GenBank/DDBJ whole genome shotgun (WGS) entry which is preliminary data.</text>
</comment>
<dbReference type="SUPFAM" id="SSF55073">
    <property type="entry name" value="Nucleotide cyclase"/>
    <property type="match status" value="1"/>
</dbReference>
<evidence type="ECO:0000313" key="5">
    <source>
        <dbReference type="EMBL" id="GGB99515.1"/>
    </source>
</evidence>
<dbReference type="InterPro" id="IPR000160">
    <property type="entry name" value="GGDEF_dom"/>
</dbReference>
<feature type="transmembrane region" description="Helical" evidence="3">
    <location>
        <begin position="204"/>
        <end position="226"/>
    </location>
</feature>
<keyword evidence="3" id="KW-0812">Transmembrane</keyword>
<protein>
    <recommendedName>
        <fullName evidence="1">diguanylate cyclase</fullName>
        <ecNumber evidence="1">2.7.7.65</ecNumber>
    </recommendedName>
</protein>
<evidence type="ECO:0000256" key="2">
    <source>
        <dbReference type="ARBA" id="ARBA00034247"/>
    </source>
</evidence>